<comment type="caution">
    <text evidence="7">The sequence shown here is derived from an EMBL/GenBank/DDBJ whole genome shotgun (WGS) entry which is preliminary data.</text>
</comment>
<evidence type="ECO:0000256" key="4">
    <source>
        <dbReference type="ARBA" id="ARBA00023136"/>
    </source>
</evidence>
<proteinExistence type="predicted"/>
<feature type="transmembrane region" description="Helical" evidence="5">
    <location>
        <begin position="155"/>
        <end position="173"/>
    </location>
</feature>
<organism evidence="7">
    <name type="scientific">marine sediment metagenome</name>
    <dbReference type="NCBI Taxonomy" id="412755"/>
    <lineage>
        <taxon>unclassified sequences</taxon>
        <taxon>metagenomes</taxon>
        <taxon>ecological metagenomes</taxon>
    </lineage>
</organism>
<feature type="domain" description="O-antigen ligase-related" evidence="6">
    <location>
        <begin position="5"/>
        <end position="130"/>
    </location>
</feature>
<dbReference type="EMBL" id="BARS01049810">
    <property type="protein sequence ID" value="GAG36975.1"/>
    <property type="molecule type" value="Genomic_DNA"/>
</dbReference>
<gene>
    <name evidence="7" type="ORF">S01H1_74447</name>
</gene>
<dbReference type="PANTHER" id="PTHR37422">
    <property type="entry name" value="TEICHURONIC ACID BIOSYNTHESIS PROTEIN TUAE"/>
    <property type="match status" value="1"/>
</dbReference>
<dbReference type="Pfam" id="PF04932">
    <property type="entry name" value="Wzy_C"/>
    <property type="match status" value="1"/>
</dbReference>
<reference evidence="7" key="1">
    <citation type="journal article" date="2014" name="Front. Microbiol.">
        <title>High frequency of phylogenetically diverse reductive dehalogenase-homologous genes in deep subseafloor sedimentary metagenomes.</title>
        <authorList>
            <person name="Kawai M."/>
            <person name="Futagami T."/>
            <person name="Toyoda A."/>
            <person name="Takaki Y."/>
            <person name="Nishi S."/>
            <person name="Hori S."/>
            <person name="Arai W."/>
            <person name="Tsubouchi T."/>
            <person name="Morono Y."/>
            <person name="Uchiyama I."/>
            <person name="Ito T."/>
            <person name="Fujiyama A."/>
            <person name="Inagaki F."/>
            <person name="Takami H."/>
        </authorList>
    </citation>
    <scope>NUCLEOTIDE SEQUENCE</scope>
    <source>
        <strain evidence="7">Expedition CK06-06</strain>
    </source>
</reference>
<keyword evidence="4 5" id="KW-0472">Membrane</keyword>
<evidence type="ECO:0000256" key="5">
    <source>
        <dbReference type="SAM" id="Phobius"/>
    </source>
</evidence>
<dbReference type="GO" id="GO:0016020">
    <property type="term" value="C:membrane"/>
    <property type="evidence" value="ECO:0007669"/>
    <property type="project" value="UniProtKB-SubCell"/>
</dbReference>
<keyword evidence="3 5" id="KW-1133">Transmembrane helix</keyword>
<evidence type="ECO:0000256" key="1">
    <source>
        <dbReference type="ARBA" id="ARBA00004141"/>
    </source>
</evidence>
<evidence type="ECO:0000259" key="6">
    <source>
        <dbReference type="Pfam" id="PF04932"/>
    </source>
</evidence>
<evidence type="ECO:0000256" key="3">
    <source>
        <dbReference type="ARBA" id="ARBA00022989"/>
    </source>
</evidence>
<feature type="non-terminal residue" evidence="7">
    <location>
        <position position="240"/>
    </location>
</feature>
<dbReference type="InterPro" id="IPR051533">
    <property type="entry name" value="WaaL-like"/>
</dbReference>
<sequence length="240" mass="25449">LGLTVAAIVGTSGVLARLRRRPLLPAPRWAIAGGAGLVVLVVLLVAVIVLGAARWETRPNWLFRGSFTAREDALGAAAEMFSDHPLLGAGPATYALLYPDYSGKFPIHAIHAHNGFLQAAVDLGLVGVAAAALLAGATGWLLWRTYRRSSRPQQLVVIACGAALGGFLVHNLADAANIWKAPLIALAAVAAISVHAYRETEEEQGDPPESDHPPPRREIGAGLLSQLRLIRPQVLLRFLP</sequence>
<feature type="transmembrane region" description="Helical" evidence="5">
    <location>
        <begin position="29"/>
        <end position="53"/>
    </location>
</feature>
<evidence type="ECO:0000313" key="7">
    <source>
        <dbReference type="EMBL" id="GAG36975.1"/>
    </source>
</evidence>
<dbReference type="InterPro" id="IPR007016">
    <property type="entry name" value="O-antigen_ligase-rel_domated"/>
</dbReference>
<feature type="transmembrane region" description="Helical" evidence="5">
    <location>
        <begin position="179"/>
        <end position="197"/>
    </location>
</feature>
<feature type="transmembrane region" description="Helical" evidence="5">
    <location>
        <begin position="123"/>
        <end position="143"/>
    </location>
</feature>
<evidence type="ECO:0000256" key="2">
    <source>
        <dbReference type="ARBA" id="ARBA00022692"/>
    </source>
</evidence>
<comment type="subcellular location">
    <subcellularLocation>
        <location evidence="1">Membrane</location>
        <topology evidence="1">Multi-pass membrane protein</topology>
    </subcellularLocation>
</comment>
<dbReference type="PANTHER" id="PTHR37422:SF23">
    <property type="entry name" value="TEICHURONIC ACID BIOSYNTHESIS PROTEIN TUAE"/>
    <property type="match status" value="1"/>
</dbReference>
<accession>X0X1T9</accession>
<keyword evidence="2 5" id="KW-0812">Transmembrane</keyword>
<name>X0X1T9_9ZZZZ</name>
<protein>
    <recommendedName>
        <fullName evidence="6">O-antigen ligase-related domain-containing protein</fullName>
    </recommendedName>
</protein>
<dbReference type="AlphaFoldDB" id="X0X1T9"/>
<feature type="non-terminal residue" evidence="7">
    <location>
        <position position="1"/>
    </location>
</feature>